<reference evidence="2 3" key="1">
    <citation type="submission" date="2015-01" db="EMBL/GenBank/DDBJ databases">
        <title>Draft Genome Sequences of Four Bacillus thermoamylovorans Strains, Isolated From Food Products.</title>
        <authorList>
            <person name="Krawcyk A.O."/>
            <person name="Berendsen E.M."/>
            <person name="Eijlander R.T."/>
            <person name="de Jong A."/>
            <person name="Wells-Bennik M."/>
            <person name="Kuipers O.P."/>
        </authorList>
    </citation>
    <scope>NUCLEOTIDE SEQUENCE [LARGE SCALE GENOMIC DNA]</scope>
    <source>
        <strain evidence="2 3">B4167</strain>
    </source>
</reference>
<feature type="transmembrane region" description="Helical" evidence="1">
    <location>
        <begin position="29"/>
        <end position="51"/>
    </location>
</feature>
<keyword evidence="1" id="KW-0812">Transmembrane</keyword>
<feature type="transmembrane region" description="Helical" evidence="1">
    <location>
        <begin position="108"/>
        <end position="128"/>
    </location>
</feature>
<dbReference type="EMBL" id="JXLU01000122">
    <property type="protein sequence ID" value="KIO71560.1"/>
    <property type="molecule type" value="Genomic_DNA"/>
</dbReference>
<evidence type="ECO:0000313" key="3">
    <source>
        <dbReference type="Proteomes" id="UP000032076"/>
    </source>
</evidence>
<proteinExistence type="predicted"/>
<sequence>MGHFFRVLLWFCPIDLALLAPMRHFFLFFNAFCLIAPFYGTLFRVLLWFCPIDLALLASMRHFFPFFNAFCLIAAFYGTVFCGFVAVLSHRIRFACFYETIFPLFQCILSHSAFLWDSFFVVLLRFCPIDLDLLASMRHFFLFFNAFCLIAPFYGTLFPGFAMVLSHRLGFARFYETLFPLFQCILSHSGFLWDTFSGFCYGFVP</sequence>
<feature type="transmembrane region" description="Helical" evidence="1">
    <location>
        <begin position="63"/>
        <end position="88"/>
    </location>
</feature>
<dbReference type="AlphaFoldDB" id="A0ABD4A4C4"/>
<comment type="caution">
    <text evidence="2">The sequence shown here is derived from an EMBL/GenBank/DDBJ whole genome shotgun (WGS) entry which is preliminary data.</text>
</comment>
<name>A0ABD4A4C4_9BACI</name>
<dbReference type="Proteomes" id="UP000032076">
    <property type="component" value="Unassembled WGS sequence"/>
</dbReference>
<organism evidence="2 3">
    <name type="scientific">Caldibacillus thermoamylovorans</name>
    <dbReference type="NCBI Taxonomy" id="35841"/>
    <lineage>
        <taxon>Bacteria</taxon>
        <taxon>Bacillati</taxon>
        <taxon>Bacillota</taxon>
        <taxon>Bacilli</taxon>
        <taxon>Bacillales</taxon>
        <taxon>Bacillaceae</taxon>
        <taxon>Caldibacillus</taxon>
    </lineage>
</organism>
<keyword evidence="1" id="KW-1133">Transmembrane helix</keyword>
<accession>A0ABD4A4C4</accession>
<evidence type="ECO:0000313" key="2">
    <source>
        <dbReference type="EMBL" id="KIO71560.1"/>
    </source>
</evidence>
<keyword evidence="1" id="KW-0472">Membrane</keyword>
<protein>
    <submittedName>
        <fullName evidence="2">Uncharacterized protein</fullName>
    </submittedName>
</protein>
<feature type="transmembrane region" description="Helical" evidence="1">
    <location>
        <begin position="140"/>
        <end position="165"/>
    </location>
</feature>
<evidence type="ECO:0000256" key="1">
    <source>
        <dbReference type="SAM" id="Phobius"/>
    </source>
</evidence>
<gene>
    <name evidence="2" type="ORF">B4167_3597</name>
</gene>